<organism evidence="2 3">
    <name type="scientific">Acidihalobacter prosperus</name>
    <dbReference type="NCBI Taxonomy" id="160660"/>
    <lineage>
        <taxon>Bacteria</taxon>
        <taxon>Pseudomonadati</taxon>
        <taxon>Pseudomonadota</taxon>
        <taxon>Gammaproteobacteria</taxon>
        <taxon>Chromatiales</taxon>
        <taxon>Ectothiorhodospiraceae</taxon>
        <taxon>Acidihalobacter</taxon>
    </lineage>
</organism>
<dbReference type="RefSeq" id="WP_269085360.1">
    <property type="nucleotide sequence ID" value="NZ_JQSG02000003.1"/>
</dbReference>
<dbReference type="EMBL" id="JQSG02000003">
    <property type="protein sequence ID" value="OBS09230.1"/>
    <property type="molecule type" value="Genomic_DNA"/>
</dbReference>
<feature type="transmembrane region" description="Helical" evidence="1">
    <location>
        <begin position="20"/>
        <end position="43"/>
    </location>
</feature>
<protein>
    <submittedName>
        <fullName evidence="2">Uncharacterized protein</fullName>
    </submittedName>
</protein>
<name>A0A1A6C3W0_9GAMM</name>
<sequence length="44" mass="5147">MSRHLHRQDGTNSMDGRQVLLISAVWAVILLGGLYLFIEFVFWR</sequence>
<proteinExistence type="predicted"/>
<reference evidence="2 3" key="1">
    <citation type="journal article" date="2014" name="Genome Announc.">
        <title>Draft Genome Sequence of the Iron-Oxidizing, Acidophilic, and Halotolerant 'Thiobacillus prosperus' Type Strain DSM 5130.</title>
        <authorList>
            <person name="Ossandon F.J."/>
            <person name="Cardenas J.P."/>
            <person name="Corbett M."/>
            <person name="Quatrini R."/>
            <person name="Holmes D.S."/>
            <person name="Watkin E."/>
        </authorList>
    </citation>
    <scope>NUCLEOTIDE SEQUENCE [LARGE SCALE GENOMIC DNA]</scope>
    <source>
        <strain evidence="2 3">DSM 5130</strain>
    </source>
</reference>
<comment type="caution">
    <text evidence="2">The sequence shown here is derived from an EMBL/GenBank/DDBJ whole genome shotgun (WGS) entry which is preliminary data.</text>
</comment>
<evidence type="ECO:0000256" key="1">
    <source>
        <dbReference type="SAM" id="Phobius"/>
    </source>
</evidence>
<dbReference type="Proteomes" id="UP000029273">
    <property type="component" value="Unassembled WGS sequence"/>
</dbReference>
<evidence type="ECO:0000313" key="3">
    <source>
        <dbReference type="Proteomes" id="UP000029273"/>
    </source>
</evidence>
<dbReference type="AlphaFoldDB" id="A0A1A6C3W0"/>
<keyword evidence="1" id="KW-1133">Transmembrane helix</keyword>
<keyword evidence="3" id="KW-1185">Reference proteome</keyword>
<keyword evidence="1" id="KW-0472">Membrane</keyword>
<keyword evidence="1" id="KW-0812">Transmembrane</keyword>
<accession>A0A1A6C3W0</accession>
<gene>
    <name evidence="2" type="ORF">Thpro_021558</name>
</gene>
<evidence type="ECO:0000313" key="2">
    <source>
        <dbReference type="EMBL" id="OBS09230.1"/>
    </source>
</evidence>